<evidence type="ECO:0000313" key="2">
    <source>
        <dbReference type="EMBL" id="NWK57651.1"/>
    </source>
</evidence>
<evidence type="ECO:0000313" key="3">
    <source>
        <dbReference type="Proteomes" id="UP000557872"/>
    </source>
</evidence>
<keyword evidence="1" id="KW-1133">Transmembrane helix</keyword>
<gene>
    <name evidence="2" type="ORF">HW115_18685</name>
</gene>
<dbReference type="EMBL" id="JACBAZ010000019">
    <property type="protein sequence ID" value="NWK57651.1"/>
    <property type="molecule type" value="Genomic_DNA"/>
</dbReference>
<dbReference type="RefSeq" id="WP_178934978.1">
    <property type="nucleotide sequence ID" value="NZ_JACBAZ010000019.1"/>
</dbReference>
<sequence length="100" mass="10923">MNQLFQAYTRACRRVVSRGRCWRSYVFDLLIVGGIPLALVFLLLGVLAFAGIPALESDGVPITGVEALMTSLIISLVGIPLLCVFVGSIAWLMHEVFKMP</sequence>
<reference evidence="2 3" key="1">
    <citation type="submission" date="2020-07" db="EMBL/GenBank/DDBJ databases">
        <title>Roseicoccus Jingziensis gen. nov., sp. nov., isolated from coastal seawater.</title>
        <authorList>
            <person name="Feng X."/>
        </authorList>
    </citation>
    <scope>NUCLEOTIDE SEQUENCE [LARGE SCALE GENOMIC DNA]</scope>
    <source>
        <strain evidence="2 3">N1E253</strain>
    </source>
</reference>
<feature type="transmembrane region" description="Helical" evidence="1">
    <location>
        <begin position="25"/>
        <end position="52"/>
    </location>
</feature>
<dbReference type="AlphaFoldDB" id="A0A851GP49"/>
<proteinExistence type="predicted"/>
<comment type="caution">
    <text evidence="2">The sequence shown here is derived from an EMBL/GenBank/DDBJ whole genome shotgun (WGS) entry which is preliminary data.</text>
</comment>
<accession>A0A851GP49</accession>
<dbReference type="Proteomes" id="UP000557872">
    <property type="component" value="Unassembled WGS sequence"/>
</dbReference>
<evidence type="ECO:0000256" key="1">
    <source>
        <dbReference type="SAM" id="Phobius"/>
    </source>
</evidence>
<keyword evidence="1" id="KW-0472">Membrane</keyword>
<name>A0A851GP49_9BACT</name>
<feature type="transmembrane region" description="Helical" evidence="1">
    <location>
        <begin position="72"/>
        <end position="93"/>
    </location>
</feature>
<organism evidence="2 3">
    <name type="scientific">Oceaniferula marina</name>
    <dbReference type="NCBI Taxonomy" id="2748318"/>
    <lineage>
        <taxon>Bacteria</taxon>
        <taxon>Pseudomonadati</taxon>
        <taxon>Verrucomicrobiota</taxon>
        <taxon>Verrucomicrobiia</taxon>
        <taxon>Verrucomicrobiales</taxon>
        <taxon>Verrucomicrobiaceae</taxon>
        <taxon>Oceaniferula</taxon>
    </lineage>
</organism>
<protein>
    <submittedName>
        <fullName evidence="2">Uncharacterized protein</fullName>
    </submittedName>
</protein>
<keyword evidence="3" id="KW-1185">Reference proteome</keyword>
<keyword evidence="1" id="KW-0812">Transmembrane</keyword>